<evidence type="ECO:0000256" key="5">
    <source>
        <dbReference type="ARBA" id="ARBA00022989"/>
    </source>
</evidence>
<dbReference type="EMBL" id="LQQC01000008">
    <property type="protein sequence ID" value="KXZ58928.1"/>
    <property type="molecule type" value="Genomic_DNA"/>
</dbReference>
<reference evidence="11 12" key="1">
    <citation type="submission" date="2016-01" db="EMBL/GenBank/DDBJ databases">
        <title>Use of Whole Genome Sequencing to ascertain that Brevibacterium massiliense (Roux, Raoult 2009) is a later heterotypic synonym of Brevibacterium ravenspurgense (Mages 2008).</title>
        <authorList>
            <person name="Bernier A.-M."/>
            <person name="Burdz T."/>
            <person name="Huynh C."/>
            <person name="Pachecho A.L."/>
            <person name="Wiebe D."/>
            <person name="Bonner C."/>
            <person name="Bernard K."/>
        </authorList>
    </citation>
    <scope>NUCLEOTIDE SEQUENCE [LARGE SCALE GENOMIC DNA]</scope>
    <source>
        <strain evidence="11 12">CCUG56047</strain>
    </source>
</reference>
<evidence type="ECO:0000313" key="12">
    <source>
        <dbReference type="Proteomes" id="UP000243589"/>
    </source>
</evidence>
<dbReference type="InterPro" id="IPR037673">
    <property type="entry name" value="MSC/AndL"/>
</dbReference>
<dbReference type="HAMAP" id="MF_00115">
    <property type="entry name" value="MscL"/>
    <property type="match status" value="1"/>
</dbReference>
<dbReference type="Pfam" id="PF01741">
    <property type="entry name" value="MscL"/>
    <property type="match status" value="1"/>
</dbReference>
<gene>
    <name evidence="9 11" type="primary">mscL</name>
    <name evidence="11" type="ORF">Bravens_00800</name>
</gene>
<dbReference type="InterPro" id="IPR001185">
    <property type="entry name" value="MS_channel"/>
</dbReference>
<sequence>MLKGFRDFILRGNVVELATAVIVGAAFTAIVEAISTKLIQPMLAVAGPPDMEGLGFEIVSGNKATFMDFGAVITAAINFIIVAAIVYFVIIVPMNKLNSLRNTGELEDEDVPPTQEELLTEIRDLLAGRSLAGDATEEGNNVNFDDGSSSSPRH</sequence>
<comment type="similarity">
    <text evidence="9">Belongs to the MscL family.</text>
</comment>
<name>A0A150HAU0_9MICO</name>
<evidence type="ECO:0000256" key="3">
    <source>
        <dbReference type="ARBA" id="ARBA00022475"/>
    </source>
</evidence>
<dbReference type="NCBIfam" id="TIGR00220">
    <property type="entry name" value="mscL"/>
    <property type="match status" value="1"/>
</dbReference>
<feature type="transmembrane region" description="Helical" evidence="9">
    <location>
        <begin position="69"/>
        <end position="92"/>
    </location>
</feature>
<comment type="subcellular location">
    <subcellularLocation>
        <location evidence="9">Cell membrane</location>
        <topology evidence="9">Multi-pass membrane protein</topology>
    </subcellularLocation>
    <subcellularLocation>
        <location evidence="1">Membrane</location>
        <topology evidence="1">Multi-pass membrane protein</topology>
    </subcellularLocation>
</comment>
<evidence type="ECO:0000256" key="1">
    <source>
        <dbReference type="ARBA" id="ARBA00004141"/>
    </source>
</evidence>
<keyword evidence="5 9" id="KW-1133">Transmembrane helix</keyword>
<evidence type="ECO:0000313" key="11">
    <source>
        <dbReference type="EMBL" id="KXZ58928.1"/>
    </source>
</evidence>
<keyword evidence="3 9" id="KW-1003">Cell membrane</keyword>
<dbReference type="PANTHER" id="PTHR30266">
    <property type="entry name" value="MECHANOSENSITIVE CHANNEL MSCL"/>
    <property type="match status" value="1"/>
</dbReference>
<dbReference type="PRINTS" id="PR01264">
    <property type="entry name" value="MECHCHANNEL"/>
</dbReference>
<dbReference type="SUPFAM" id="SSF81330">
    <property type="entry name" value="Gated mechanosensitive channel"/>
    <property type="match status" value="1"/>
</dbReference>
<evidence type="ECO:0000256" key="2">
    <source>
        <dbReference type="ARBA" id="ARBA00022448"/>
    </source>
</evidence>
<dbReference type="GO" id="GO:0005886">
    <property type="term" value="C:plasma membrane"/>
    <property type="evidence" value="ECO:0007669"/>
    <property type="project" value="UniProtKB-SubCell"/>
</dbReference>
<organism evidence="11 12">
    <name type="scientific">Brevibacterium ravenspurgense</name>
    <dbReference type="NCBI Taxonomy" id="479117"/>
    <lineage>
        <taxon>Bacteria</taxon>
        <taxon>Bacillati</taxon>
        <taxon>Actinomycetota</taxon>
        <taxon>Actinomycetes</taxon>
        <taxon>Micrococcales</taxon>
        <taxon>Brevibacteriaceae</taxon>
        <taxon>Brevibacterium</taxon>
    </lineage>
</organism>
<protein>
    <recommendedName>
        <fullName evidence="9">Large-conductance mechanosensitive channel</fullName>
    </recommendedName>
</protein>
<accession>A0A150HAU0</accession>
<comment type="subunit">
    <text evidence="9">Homopentamer.</text>
</comment>
<feature type="transmembrane region" description="Helical" evidence="9">
    <location>
        <begin position="12"/>
        <end position="34"/>
    </location>
</feature>
<evidence type="ECO:0000256" key="7">
    <source>
        <dbReference type="ARBA" id="ARBA00023136"/>
    </source>
</evidence>
<dbReference type="AlphaFoldDB" id="A0A150HAU0"/>
<evidence type="ECO:0000256" key="9">
    <source>
        <dbReference type="HAMAP-Rule" id="MF_00115"/>
    </source>
</evidence>
<keyword evidence="4 9" id="KW-0812">Transmembrane</keyword>
<evidence type="ECO:0000256" key="6">
    <source>
        <dbReference type="ARBA" id="ARBA00023065"/>
    </source>
</evidence>
<evidence type="ECO:0000256" key="4">
    <source>
        <dbReference type="ARBA" id="ARBA00022692"/>
    </source>
</evidence>
<feature type="region of interest" description="Disordered" evidence="10">
    <location>
        <begin position="131"/>
        <end position="154"/>
    </location>
</feature>
<proteinExistence type="inferred from homology"/>
<dbReference type="PANTHER" id="PTHR30266:SF2">
    <property type="entry name" value="LARGE-CONDUCTANCE MECHANOSENSITIVE CHANNEL"/>
    <property type="match status" value="1"/>
</dbReference>
<dbReference type="GO" id="GO:0008381">
    <property type="term" value="F:mechanosensitive monoatomic ion channel activity"/>
    <property type="evidence" value="ECO:0007669"/>
    <property type="project" value="UniProtKB-UniRule"/>
</dbReference>
<comment type="function">
    <text evidence="9">Channel that opens in response to stretch forces in the membrane lipid bilayer. May participate in the regulation of osmotic pressure changes within the cell.</text>
</comment>
<comment type="caution">
    <text evidence="11">The sequence shown here is derived from an EMBL/GenBank/DDBJ whole genome shotgun (WGS) entry which is preliminary data.</text>
</comment>
<keyword evidence="7 9" id="KW-0472">Membrane</keyword>
<dbReference type="Proteomes" id="UP000243589">
    <property type="component" value="Unassembled WGS sequence"/>
</dbReference>
<evidence type="ECO:0000256" key="8">
    <source>
        <dbReference type="ARBA" id="ARBA00023303"/>
    </source>
</evidence>
<dbReference type="PATRIC" id="fig|479117.4.peg.801"/>
<dbReference type="Gene3D" id="1.10.1200.120">
    <property type="entry name" value="Large-conductance mechanosensitive channel, MscL, domain 1"/>
    <property type="match status" value="1"/>
</dbReference>
<dbReference type="RefSeq" id="WP_062020507.1">
    <property type="nucleotide sequence ID" value="NZ_JAKRCZ010000009.1"/>
</dbReference>
<keyword evidence="2 9" id="KW-0813">Transport</keyword>
<evidence type="ECO:0000256" key="10">
    <source>
        <dbReference type="SAM" id="MobiDB-lite"/>
    </source>
</evidence>
<keyword evidence="6 9" id="KW-0406">Ion transport</keyword>
<keyword evidence="8 9" id="KW-0407">Ion channel</keyword>
<feature type="compositionally biased region" description="Polar residues" evidence="10">
    <location>
        <begin position="138"/>
        <end position="154"/>
    </location>
</feature>
<keyword evidence="12" id="KW-1185">Reference proteome</keyword>
<dbReference type="InterPro" id="IPR036019">
    <property type="entry name" value="MscL_channel"/>
</dbReference>